<accession>A0A3N2QBN8</accession>
<comment type="caution">
    <text evidence="3">The sequence shown here is derived from an EMBL/GenBank/DDBJ whole genome shotgun (WGS) entry which is preliminary data.</text>
</comment>
<dbReference type="Pfam" id="PF07753">
    <property type="entry name" value="DUF1609"/>
    <property type="match status" value="1"/>
</dbReference>
<organism evidence="3 4">
    <name type="scientific">Candidatus Cardinium hertigii</name>
    <dbReference type="NCBI Taxonomy" id="247481"/>
    <lineage>
        <taxon>Bacteria</taxon>
        <taxon>Pseudomonadati</taxon>
        <taxon>Bacteroidota</taxon>
        <taxon>Cytophagia</taxon>
        <taxon>Cytophagales</taxon>
        <taxon>Amoebophilaceae</taxon>
        <taxon>Candidatus Cardinium</taxon>
    </lineage>
</organism>
<evidence type="ECO:0000256" key="1">
    <source>
        <dbReference type="SAM" id="MobiDB-lite"/>
    </source>
</evidence>
<sequence length="615" mass="72144">MINNLKSTSMNFLRLLPRWTLTIGGILPMVMHGLSIFHQWIIVFWIGFLVSGCQSNRLSVKCMKGYEDEKYKYRHYSGVLPFRYMAKPKEDDWRTGVFIQLYYMDDFIVIPTTILSQVPKEIQNDLKTYLIENMKRYYDEMMHNIPTTDDELRKLIDLKIQEIIHTFVDEAMQNPDMTYETLNIKFIKYIADKVNTYCKKFLQKYCQQEKRTKLQIKNAQNLFDSTQDMFKYKIYFEQMVSSMFSNKETTKDLLMDAFAKSTVHCDRPECTEARRCCLSLTRAEVEFLDKLYHSDHVDAATAAKIYLDYLGKSSYTTVETFLKEYERAKKQTVPAQEDDLSDILQNLASIGPLTSCPDTSKVTKSRNKQKRGKQTQAIPANKESKNIENAISKQKIQPLGLQLISSQSVYEKHPRVKKWERNIQDLLAYFQNVPDSSSDAKYKHVNINEEVIKTEKRRHDLSCVENILEESDSDNYFVFQESKTDPYARRKRRSYCAKARLECQEETHAIRQEEGMVDIGISQDTKQIFHLMFRKENQVEKILNFSKTNAAADDAAADDAADHNHGFQLVVKNNHRRFLYKDRDTNNYVTYIYDNEHASEPYKKLYIIPYKNAKG</sequence>
<dbReference type="Proteomes" id="UP000270927">
    <property type="component" value="Unassembled WGS sequence"/>
</dbReference>
<evidence type="ECO:0000313" key="3">
    <source>
        <dbReference type="EMBL" id="ROT47002.1"/>
    </source>
</evidence>
<keyword evidence="2" id="KW-0812">Transmembrane</keyword>
<evidence type="ECO:0000256" key="2">
    <source>
        <dbReference type="SAM" id="Phobius"/>
    </source>
</evidence>
<feature type="transmembrane region" description="Helical" evidence="2">
    <location>
        <begin position="21"/>
        <end position="48"/>
    </location>
</feature>
<name>A0A3N2QBN8_9BACT</name>
<dbReference type="AlphaFoldDB" id="A0A3N2QBN8"/>
<keyword evidence="4" id="KW-1185">Reference proteome</keyword>
<keyword evidence="2" id="KW-0472">Membrane</keyword>
<dbReference type="EMBL" id="RARA01000027">
    <property type="protein sequence ID" value="ROT47002.1"/>
    <property type="molecule type" value="Genomic_DNA"/>
</dbReference>
<dbReference type="OrthoDB" id="9886892at2"/>
<dbReference type="InterPro" id="IPR011667">
    <property type="entry name" value="UPF0329"/>
</dbReference>
<proteinExistence type="predicted"/>
<protein>
    <submittedName>
        <fullName evidence="3">DUF1609 domain-containing protein</fullName>
    </submittedName>
</protein>
<gene>
    <name evidence="3" type="ORF">EDM02_05540</name>
</gene>
<dbReference type="RefSeq" id="WP_123663687.1">
    <property type="nucleotide sequence ID" value="NZ_RARA01000027.1"/>
</dbReference>
<feature type="region of interest" description="Disordered" evidence="1">
    <location>
        <begin position="355"/>
        <end position="378"/>
    </location>
</feature>
<reference evidence="3 4" key="1">
    <citation type="submission" date="2018-09" db="EMBL/GenBank/DDBJ databases">
        <title>Comparative Genomics of Wolbachia-Cardinium Dual Endosymbiosis in a Plant-Parasitic Nematode.</title>
        <authorList>
            <person name="Brown A.M.V."/>
            <person name="Wasala S.K."/>
            <person name="Howe D.K."/>
            <person name="Peetz A.B."/>
            <person name="Zasada I.A."/>
            <person name="Denver D.R."/>
        </authorList>
    </citation>
    <scope>NUCLEOTIDE SEQUENCE [LARGE SCALE GENOMIC DNA]</scope>
    <source>
        <strain evidence="3 4">Pp_1</strain>
    </source>
</reference>
<feature type="compositionally biased region" description="Basic residues" evidence="1">
    <location>
        <begin position="363"/>
        <end position="373"/>
    </location>
</feature>
<evidence type="ECO:0000313" key="4">
    <source>
        <dbReference type="Proteomes" id="UP000270927"/>
    </source>
</evidence>
<keyword evidence="2" id="KW-1133">Transmembrane helix</keyword>